<evidence type="ECO:0000259" key="8">
    <source>
        <dbReference type="PROSITE" id="PS51371"/>
    </source>
</evidence>
<dbReference type="EMBL" id="NPDT01000001">
    <property type="protein sequence ID" value="PJZ66926.1"/>
    <property type="molecule type" value="Genomic_DNA"/>
</dbReference>
<organism evidence="10 11">
    <name type="scientific">Leptospira wolffii</name>
    <dbReference type="NCBI Taxonomy" id="409998"/>
    <lineage>
        <taxon>Bacteria</taxon>
        <taxon>Pseudomonadati</taxon>
        <taxon>Spirochaetota</taxon>
        <taxon>Spirochaetia</taxon>
        <taxon>Leptospirales</taxon>
        <taxon>Leptospiraceae</taxon>
        <taxon>Leptospira</taxon>
    </lineage>
</organism>
<dbReference type="SMART" id="SM00116">
    <property type="entry name" value="CBS"/>
    <property type="match status" value="2"/>
</dbReference>
<evidence type="ECO:0000256" key="4">
    <source>
        <dbReference type="PIRNR" id="PIRNR004692"/>
    </source>
</evidence>
<evidence type="ECO:0000259" key="9">
    <source>
        <dbReference type="PROSITE" id="PS51464"/>
    </source>
</evidence>
<dbReference type="Pfam" id="PF01380">
    <property type="entry name" value="SIS"/>
    <property type="match status" value="1"/>
</dbReference>
<dbReference type="InterPro" id="IPR035474">
    <property type="entry name" value="SIS_Kpsf"/>
</dbReference>
<keyword evidence="2" id="KW-0677">Repeat</keyword>
<feature type="site" description="Catalytically relevant" evidence="6">
    <location>
        <position position="144"/>
    </location>
</feature>
<dbReference type="CDD" id="cd04604">
    <property type="entry name" value="CBS_pair_SIS_assoc"/>
    <property type="match status" value="1"/>
</dbReference>
<dbReference type="PIRSF" id="PIRSF004692">
    <property type="entry name" value="KdsD_KpsF"/>
    <property type="match status" value="1"/>
</dbReference>
<evidence type="ECO:0000256" key="3">
    <source>
        <dbReference type="ARBA" id="ARBA00023122"/>
    </source>
</evidence>
<feature type="binding site" evidence="5">
    <location>
        <position position="74"/>
    </location>
    <ligand>
        <name>Zn(2+)</name>
        <dbReference type="ChEBI" id="CHEBI:29105"/>
    </ligand>
</feature>
<dbReference type="NCBIfam" id="TIGR00393">
    <property type="entry name" value="kpsF"/>
    <property type="match status" value="1"/>
</dbReference>
<feature type="domain" description="CBS" evidence="8">
    <location>
        <begin position="202"/>
        <end position="263"/>
    </location>
</feature>
<dbReference type="Gene3D" id="3.10.580.10">
    <property type="entry name" value="CBS-domain"/>
    <property type="match status" value="1"/>
</dbReference>
<evidence type="ECO:0000256" key="7">
    <source>
        <dbReference type="PROSITE-ProRule" id="PRU00703"/>
    </source>
</evidence>
<evidence type="ECO:0000313" key="11">
    <source>
        <dbReference type="Proteomes" id="UP000231912"/>
    </source>
</evidence>
<dbReference type="PANTHER" id="PTHR42745">
    <property type="match status" value="1"/>
</dbReference>
<dbReference type="GO" id="GO:0019146">
    <property type="term" value="F:arabinose-5-phosphate isomerase activity"/>
    <property type="evidence" value="ECO:0007669"/>
    <property type="project" value="UniProtKB-ARBA"/>
</dbReference>
<evidence type="ECO:0000256" key="2">
    <source>
        <dbReference type="ARBA" id="ARBA00022737"/>
    </source>
</evidence>
<dbReference type="GO" id="GO:1901135">
    <property type="term" value="P:carbohydrate derivative metabolic process"/>
    <property type="evidence" value="ECO:0007669"/>
    <property type="project" value="InterPro"/>
</dbReference>
<evidence type="ECO:0000256" key="6">
    <source>
        <dbReference type="PIRSR" id="PIRSR004692-3"/>
    </source>
</evidence>
<feature type="domain" description="CBS" evidence="8">
    <location>
        <begin position="268"/>
        <end position="322"/>
    </location>
</feature>
<feature type="domain" description="SIS" evidence="9">
    <location>
        <begin position="33"/>
        <end position="176"/>
    </location>
</feature>
<dbReference type="GO" id="GO:0097367">
    <property type="term" value="F:carbohydrate derivative binding"/>
    <property type="evidence" value="ECO:0007669"/>
    <property type="project" value="InterPro"/>
</dbReference>
<proteinExistence type="inferred from homology"/>
<accession>A0A2M9ZEU6</accession>
<evidence type="ECO:0000256" key="5">
    <source>
        <dbReference type="PIRSR" id="PIRSR004692-2"/>
    </source>
</evidence>
<dbReference type="InterPro" id="IPR000644">
    <property type="entry name" value="CBS_dom"/>
</dbReference>
<dbReference type="InterPro" id="IPR050986">
    <property type="entry name" value="GutQ/KpsF_isomerases"/>
</dbReference>
<dbReference type="FunFam" id="3.40.50.10490:FF:000011">
    <property type="entry name" value="Arabinose 5-phosphate isomerase"/>
    <property type="match status" value="1"/>
</dbReference>
<name>A0A2M9ZEU6_9LEPT</name>
<dbReference type="PANTHER" id="PTHR42745:SF1">
    <property type="entry name" value="ARABINOSE 5-PHOSPHATE ISOMERASE KDSD"/>
    <property type="match status" value="1"/>
</dbReference>
<evidence type="ECO:0000313" key="10">
    <source>
        <dbReference type="EMBL" id="PJZ66926.1"/>
    </source>
</evidence>
<evidence type="ECO:0000256" key="1">
    <source>
        <dbReference type="ARBA" id="ARBA00008165"/>
    </source>
</evidence>
<dbReference type="Gene3D" id="3.40.50.10490">
    <property type="entry name" value="Glucose-6-phosphate isomerase like protein, domain 1"/>
    <property type="match status" value="1"/>
</dbReference>
<dbReference type="CDD" id="cd05014">
    <property type="entry name" value="SIS_Kpsf"/>
    <property type="match status" value="1"/>
</dbReference>
<protein>
    <submittedName>
        <fullName evidence="10">KpsF/GutQ family sugar-phosphate isomerase</fullName>
    </submittedName>
</protein>
<dbReference type="GO" id="GO:0005975">
    <property type="term" value="P:carbohydrate metabolic process"/>
    <property type="evidence" value="ECO:0007669"/>
    <property type="project" value="InterPro"/>
</dbReference>
<feature type="site" description="Catalytically relevant" evidence="6">
    <location>
        <position position="51"/>
    </location>
</feature>
<dbReference type="SUPFAM" id="SSF53697">
    <property type="entry name" value="SIS domain"/>
    <property type="match status" value="1"/>
</dbReference>
<dbReference type="Pfam" id="PF00571">
    <property type="entry name" value="CBS"/>
    <property type="match status" value="2"/>
</dbReference>
<keyword evidence="10" id="KW-0413">Isomerase</keyword>
<dbReference type="InterPro" id="IPR046348">
    <property type="entry name" value="SIS_dom_sf"/>
</dbReference>
<dbReference type="AlphaFoldDB" id="A0A2M9ZEU6"/>
<feature type="site" description="Catalytically relevant" evidence="6">
    <location>
        <position position="185"/>
    </location>
</feature>
<dbReference type="InterPro" id="IPR004800">
    <property type="entry name" value="KdsD/KpsF-type"/>
</dbReference>
<reference evidence="10 11" key="1">
    <citation type="submission" date="2017-07" db="EMBL/GenBank/DDBJ databases">
        <title>Leptospira spp. isolated from tropical soils.</title>
        <authorList>
            <person name="Thibeaux R."/>
            <person name="Iraola G."/>
            <person name="Ferres I."/>
            <person name="Bierque E."/>
            <person name="Girault D."/>
            <person name="Soupe-Gilbert M.-E."/>
            <person name="Picardeau M."/>
            <person name="Goarant C."/>
        </authorList>
    </citation>
    <scope>NUCLEOTIDE SEQUENCE [LARGE SCALE GENOMIC DNA]</scope>
    <source>
        <strain evidence="10 11">FH2-C-A2</strain>
    </source>
</reference>
<dbReference type="Proteomes" id="UP000231912">
    <property type="component" value="Unassembled WGS sequence"/>
</dbReference>
<gene>
    <name evidence="10" type="ORF">CH371_02205</name>
</gene>
<feature type="site" description="Catalytically relevant" evidence="6">
    <location>
        <position position="103"/>
    </location>
</feature>
<sequence length="322" mass="34466">MSDILEKVKKALDTEIEAIVHFRQNLDPNVEKAIRLIFSSPGKVIVTGVGKSGDVGKKIASTLSSTGTPAYFMHPSDAAHGDAGILAPSDVVIAIGKSGESEELLNLLPTIKSIGAKLVGLTANPQSRLALDCDIVVLTPVLKEACPLELAPTSSTTIALMLGDAIAMALMEMRNFQKEDFALYHPAGRLGKRLSLKVDDVMRKGDQLASIGPEASFDEVLSEITTKLVGATGVVDSEGTLKGFITDYDIRKLLKEGKFGKDSKAKDMMNIKPIVFESGIMAYDVLQAMERREKPISVAPIVSKQGKLLGIVSIHDLLQKGL</sequence>
<dbReference type="PROSITE" id="PS51371">
    <property type="entry name" value="CBS"/>
    <property type="match status" value="2"/>
</dbReference>
<keyword evidence="3 7" id="KW-0129">CBS domain</keyword>
<dbReference type="RefSeq" id="WP_016546114.1">
    <property type="nucleotide sequence ID" value="NZ_NPDT01000001.1"/>
</dbReference>
<comment type="similarity">
    <text evidence="1 4">Belongs to the SIS family. GutQ/KpsF subfamily.</text>
</comment>
<keyword evidence="5" id="KW-0479">Metal-binding</keyword>
<keyword evidence="5" id="KW-0862">Zinc</keyword>
<dbReference type="InterPro" id="IPR001347">
    <property type="entry name" value="SIS_dom"/>
</dbReference>
<comment type="caution">
    <text evidence="10">The sequence shown here is derived from an EMBL/GenBank/DDBJ whole genome shotgun (WGS) entry which is preliminary data.</text>
</comment>
<dbReference type="PROSITE" id="PS51464">
    <property type="entry name" value="SIS"/>
    <property type="match status" value="1"/>
</dbReference>
<dbReference type="GO" id="GO:0046872">
    <property type="term" value="F:metal ion binding"/>
    <property type="evidence" value="ECO:0007669"/>
    <property type="project" value="UniProtKB-KW"/>
</dbReference>
<dbReference type="InterPro" id="IPR046342">
    <property type="entry name" value="CBS_dom_sf"/>
</dbReference>